<protein>
    <submittedName>
        <fullName evidence="5">Oxidoreductase</fullName>
    </submittedName>
</protein>
<accession>A0A2S9PT72</accession>
<evidence type="ECO:0000256" key="1">
    <source>
        <dbReference type="ARBA" id="ARBA00022630"/>
    </source>
</evidence>
<dbReference type="EMBL" id="PVLV01000297">
    <property type="protein sequence ID" value="PRH77583.1"/>
    <property type="molecule type" value="Genomic_DNA"/>
</dbReference>
<dbReference type="OrthoDB" id="1643408at2"/>
<evidence type="ECO:0000313" key="5">
    <source>
        <dbReference type="EMBL" id="PRH77583.1"/>
    </source>
</evidence>
<dbReference type="Gene3D" id="3.40.50.360">
    <property type="match status" value="1"/>
</dbReference>
<dbReference type="PANTHER" id="PTHR43408">
    <property type="entry name" value="FMN REDUCTASE (NADPH)"/>
    <property type="match status" value="1"/>
</dbReference>
<proteinExistence type="predicted"/>
<name>A0A2S9PT72_9ACTN</name>
<dbReference type="InterPro" id="IPR029039">
    <property type="entry name" value="Flavoprotein-like_sf"/>
</dbReference>
<dbReference type="AlphaFoldDB" id="A0A2S9PT72"/>
<sequence>MTTATGPTAATPSSTAVPSRITRITVVSAGLSSPSSTRLLADRLAEAVAAATAVDIEVVELRELAVDIGKHLVSGFPSPALRTALDAVTGADGLIAVTPVFAASYSGLFKSFFDLVEPDALTGMPVLVAATGGTARHSLVLEHALRPLFAHLRAVVVPTAVYAASEDWGGAGRPGDGGLAERIPRAGDELAALAAGRPVAARRTGKENGEKDLAAELVPFEQHLARLGG</sequence>
<evidence type="ECO:0000256" key="2">
    <source>
        <dbReference type="ARBA" id="ARBA00022643"/>
    </source>
</evidence>
<dbReference type="Proteomes" id="UP000239322">
    <property type="component" value="Unassembled WGS sequence"/>
</dbReference>
<keyword evidence="2" id="KW-0288">FMN</keyword>
<gene>
    <name evidence="5" type="ORF">C6N75_19440</name>
</gene>
<evidence type="ECO:0000256" key="3">
    <source>
        <dbReference type="ARBA" id="ARBA00023002"/>
    </source>
</evidence>
<organism evidence="5 6">
    <name type="scientific">Streptomyces solincola</name>
    <dbReference type="NCBI Taxonomy" id="2100817"/>
    <lineage>
        <taxon>Bacteria</taxon>
        <taxon>Bacillati</taxon>
        <taxon>Actinomycetota</taxon>
        <taxon>Actinomycetes</taxon>
        <taxon>Kitasatosporales</taxon>
        <taxon>Streptomycetaceae</taxon>
        <taxon>Streptomyces</taxon>
    </lineage>
</organism>
<dbReference type="InterPro" id="IPR023932">
    <property type="entry name" value="CE1759_FMN_reduct"/>
</dbReference>
<evidence type="ECO:0000259" key="4">
    <source>
        <dbReference type="Pfam" id="PF03358"/>
    </source>
</evidence>
<keyword evidence="1" id="KW-0285">Flavoprotein</keyword>
<keyword evidence="3" id="KW-0560">Oxidoreductase</keyword>
<reference evidence="5 6" key="1">
    <citation type="submission" date="2018-03" db="EMBL/GenBank/DDBJ databases">
        <title>Novel Streptomyces sp. from soil.</title>
        <authorList>
            <person name="Tan G.Y.A."/>
            <person name="Lee Z.Y."/>
        </authorList>
    </citation>
    <scope>NUCLEOTIDE SEQUENCE [LARGE SCALE GENOMIC DNA]</scope>
    <source>
        <strain evidence="5 6">ST5x</strain>
    </source>
</reference>
<evidence type="ECO:0000313" key="6">
    <source>
        <dbReference type="Proteomes" id="UP000239322"/>
    </source>
</evidence>
<dbReference type="SUPFAM" id="SSF52218">
    <property type="entry name" value="Flavoproteins"/>
    <property type="match status" value="1"/>
</dbReference>
<dbReference type="Pfam" id="PF03358">
    <property type="entry name" value="FMN_red"/>
    <property type="match status" value="1"/>
</dbReference>
<keyword evidence="6" id="KW-1185">Reference proteome</keyword>
<dbReference type="GO" id="GO:0016491">
    <property type="term" value="F:oxidoreductase activity"/>
    <property type="evidence" value="ECO:0007669"/>
    <property type="project" value="UniProtKB-KW"/>
</dbReference>
<dbReference type="RefSeq" id="WP_105870191.1">
    <property type="nucleotide sequence ID" value="NZ_PVLV01000297.1"/>
</dbReference>
<dbReference type="PANTHER" id="PTHR43408:SF2">
    <property type="entry name" value="FMN REDUCTASE (NADPH)"/>
    <property type="match status" value="1"/>
</dbReference>
<dbReference type="InterPro" id="IPR005025">
    <property type="entry name" value="FMN_Rdtase-like_dom"/>
</dbReference>
<dbReference type="NCBIfam" id="TIGR04037">
    <property type="entry name" value="LLM_duo_CE1759"/>
    <property type="match status" value="1"/>
</dbReference>
<dbReference type="InterPro" id="IPR051814">
    <property type="entry name" value="NAD(P)H-dep_FMN_reductase"/>
</dbReference>
<comment type="caution">
    <text evidence="5">The sequence shown here is derived from an EMBL/GenBank/DDBJ whole genome shotgun (WGS) entry which is preliminary data.</text>
</comment>
<feature type="domain" description="NADPH-dependent FMN reductase-like" evidence="4">
    <location>
        <begin position="23"/>
        <end position="168"/>
    </location>
</feature>